<organism evidence="1">
    <name type="scientific">viral metagenome</name>
    <dbReference type="NCBI Taxonomy" id="1070528"/>
    <lineage>
        <taxon>unclassified sequences</taxon>
        <taxon>metagenomes</taxon>
        <taxon>organismal metagenomes</taxon>
    </lineage>
</organism>
<proteinExistence type="predicted"/>
<name>A0A6H1ZPG0_9ZZZZ</name>
<dbReference type="EMBL" id="MT142404">
    <property type="protein sequence ID" value="QJA80050.1"/>
    <property type="molecule type" value="Genomic_DNA"/>
</dbReference>
<dbReference type="AlphaFoldDB" id="A0A6H1ZPG0"/>
<gene>
    <name evidence="2" type="ORF">MM415A00786_0018</name>
    <name evidence="1" type="ORF">TM448A01242_0009</name>
    <name evidence="3" type="ORF">TM448B01362_0010</name>
</gene>
<evidence type="ECO:0000313" key="2">
    <source>
        <dbReference type="EMBL" id="QJA80050.1"/>
    </source>
</evidence>
<dbReference type="EMBL" id="MT144121">
    <property type="protein sequence ID" value="QJA49165.1"/>
    <property type="molecule type" value="Genomic_DNA"/>
</dbReference>
<protein>
    <recommendedName>
        <fullName evidence="4">Acetyltransferase</fullName>
    </recommendedName>
</protein>
<accession>A0A6H1ZPG0</accession>
<evidence type="ECO:0000313" key="3">
    <source>
        <dbReference type="EMBL" id="QJH98665.1"/>
    </source>
</evidence>
<dbReference type="EMBL" id="MT144746">
    <property type="protein sequence ID" value="QJH98665.1"/>
    <property type="molecule type" value="Genomic_DNA"/>
</dbReference>
<reference evidence="1" key="1">
    <citation type="submission" date="2020-03" db="EMBL/GenBank/DDBJ databases">
        <title>The deep terrestrial virosphere.</title>
        <authorList>
            <person name="Holmfeldt K."/>
            <person name="Nilsson E."/>
            <person name="Simone D."/>
            <person name="Lopez-Fernandez M."/>
            <person name="Wu X."/>
            <person name="de Brujin I."/>
            <person name="Lundin D."/>
            <person name="Andersson A."/>
            <person name="Bertilsson S."/>
            <person name="Dopson M."/>
        </authorList>
    </citation>
    <scope>NUCLEOTIDE SEQUENCE</scope>
    <source>
        <strain evidence="2">MM415A00786</strain>
        <strain evidence="1">TM448A01242</strain>
        <strain evidence="3">TM448B01362</strain>
    </source>
</reference>
<sequence length="143" mass="16599">MIIKILSIQVPQFWEAIKYTVRAVEEIEPANLQVVYVELLHALLNDKAQCFVSFDKDRILKGLIITRIAVDKVTGVKFIQLESLFAWDKITDEDYKEAYDLILLFAKKNNCKYITGKSSNPRVLEIVTRLGFKEKCKVFEVRL</sequence>
<evidence type="ECO:0000313" key="1">
    <source>
        <dbReference type="EMBL" id="QJA49165.1"/>
    </source>
</evidence>
<evidence type="ECO:0008006" key="4">
    <source>
        <dbReference type="Google" id="ProtNLM"/>
    </source>
</evidence>